<sequence length="81" mass="9171">MCIHFRNVRPQQAIGPHPTSEAPLVEAFHASDQHGVFDGKRLFKNMATVERFFSQFDEFLLAELAASVPPGEHHTARKEEL</sequence>
<name>A0A9Q2S2U1_9RHOB</name>
<dbReference type="Proteomes" id="UP000809337">
    <property type="component" value="Unassembled WGS sequence"/>
</dbReference>
<reference evidence="1" key="1">
    <citation type="submission" date="2021-01" db="EMBL/GenBank/DDBJ databases">
        <title>Diatom-associated Roseobacters Show Island Model of Population Structure.</title>
        <authorList>
            <person name="Qu L."/>
            <person name="Feng X."/>
            <person name="Chen Y."/>
            <person name="Li L."/>
            <person name="Wang X."/>
            <person name="Hu Z."/>
            <person name="Wang H."/>
            <person name="Luo H."/>
        </authorList>
    </citation>
    <scope>NUCLEOTIDE SEQUENCE</scope>
    <source>
        <strain evidence="1">SM26-45</strain>
    </source>
</reference>
<gene>
    <name evidence="1" type="ORF">JQX14_23755</name>
</gene>
<evidence type="ECO:0000313" key="1">
    <source>
        <dbReference type="EMBL" id="MBM2357567.1"/>
    </source>
</evidence>
<dbReference type="EMBL" id="JAFBWN010000044">
    <property type="protein sequence ID" value="MBM2357567.1"/>
    <property type="molecule type" value="Genomic_DNA"/>
</dbReference>
<dbReference type="AlphaFoldDB" id="A0A9Q2S2U1"/>
<proteinExistence type="predicted"/>
<comment type="caution">
    <text evidence="1">The sequence shown here is derived from an EMBL/GenBank/DDBJ whole genome shotgun (WGS) entry which is preliminary data.</text>
</comment>
<dbReference type="RefSeq" id="WP_231036389.1">
    <property type="nucleotide sequence ID" value="NZ_JAJNGX010000044.1"/>
</dbReference>
<organism evidence="1 2">
    <name type="scientific">Pseudosulfitobacter pseudonitzschiae</name>
    <dbReference type="NCBI Taxonomy" id="1402135"/>
    <lineage>
        <taxon>Bacteria</taxon>
        <taxon>Pseudomonadati</taxon>
        <taxon>Pseudomonadota</taxon>
        <taxon>Alphaproteobacteria</taxon>
        <taxon>Rhodobacterales</taxon>
        <taxon>Roseobacteraceae</taxon>
        <taxon>Pseudosulfitobacter</taxon>
    </lineage>
</organism>
<protein>
    <submittedName>
        <fullName evidence="1">Uncharacterized protein</fullName>
    </submittedName>
</protein>
<evidence type="ECO:0000313" key="2">
    <source>
        <dbReference type="Proteomes" id="UP000809337"/>
    </source>
</evidence>
<accession>A0A9Q2S2U1</accession>